<proteinExistence type="predicted"/>
<organism evidence="2 3">
    <name type="scientific">Penicillium malachiteum</name>
    <dbReference type="NCBI Taxonomy" id="1324776"/>
    <lineage>
        <taxon>Eukaryota</taxon>
        <taxon>Fungi</taxon>
        <taxon>Dikarya</taxon>
        <taxon>Ascomycota</taxon>
        <taxon>Pezizomycotina</taxon>
        <taxon>Eurotiomycetes</taxon>
        <taxon>Eurotiomycetidae</taxon>
        <taxon>Eurotiales</taxon>
        <taxon>Aspergillaceae</taxon>
        <taxon>Penicillium</taxon>
    </lineage>
</organism>
<dbReference type="Pfam" id="PF04607">
    <property type="entry name" value="RelA_SpoT"/>
    <property type="match status" value="1"/>
</dbReference>
<dbReference type="SUPFAM" id="SSF81301">
    <property type="entry name" value="Nucleotidyltransferase"/>
    <property type="match status" value="1"/>
</dbReference>
<gene>
    <name evidence="2" type="ORF">N7493_008261</name>
</gene>
<evidence type="ECO:0000259" key="1">
    <source>
        <dbReference type="SMART" id="SM00954"/>
    </source>
</evidence>
<dbReference type="AlphaFoldDB" id="A0AAD6MTS6"/>
<protein>
    <recommendedName>
        <fullName evidence="1">RelA/SpoT domain-containing protein</fullName>
    </recommendedName>
</protein>
<reference evidence="2" key="1">
    <citation type="journal article" date="2023" name="IMA Fungus">
        <title>Comparative genomic study of the Penicillium genus elucidates a diverse pangenome and 15 lateral gene transfer events.</title>
        <authorList>
            <person name="Petersen C."/>
            <person name="Sorensen T."/>
            <person name="Nielsen M.R."/>
            <person name="Sondergaard T.E."/>
            <person name="Sorensen J.L."/>
            <person name="Fitzpatrick D.A."/>
            <person name="Frisvad J.C."/>
            <person name="Nielsen K.L."/>
        </authorList>
    </citation>
    <scope>NUCLEOTIDE SEQUENCE</scope>
    <source>
        <strain evidence="2">IBT 17514</strain>
    </source>
</reference>
<dbReference type="InterPro" id="IPR043519">
    <property type="entry name" value="NT_sf"/>
</dbReference>
<dbReference type="InterPro" id="IPR007685">
    <property type="entry name" value="RelA_SpoT"/>
</dbReference>
<dbReference type="EMBL" id="JAQJAN010000012">
    <property type="protein sequence ID" value="KAJ5716350.1"/>
    <property type="molecule type" value="Genomic_DNA"/>
</dbReference>
<dbReference type="Gene3D" id="3.30.460.10">
    <property type="entry name" value="Beta Polymerase, domain 2"/>
    <property type="match status" value="1"/>
</dbReference>
<name>A0AAD6MTS6_9EURO</name>
<comment type="caution">
    <text evidence="2">The sequence shown here is derived from an EMBL/GenBank/DDBJ whole genome shotgun (WGS) entry which is preliminary data.</text>
</comment>
<dbReference type="PANTHER" id="PTHR41773">
    <property type="entry name" value="GTP PYROPHOSPHATASE-RELATED"/>
    <property type="match status" value="1"/>
</dbReference>
<keyword evidence="3" id="KW-1185">Reference proteome</keyword>
<reference evidence="2" key="2">
    <citation type="submission" date="2023-01" db="EMBL/GenBank/DDBJ databases">
        <authorList>
            <person name="Petersen C."/>
        </authorList>
    </citation>
    <scope>NUCLEOTIDE SEQUENCE</scope>
    <source>
        <strain evidence="2">IBT 17514</strain>
    </source>
</reference>
<dbReference type="SMART" id="SM00954">
    <property type="entry name" value="RelA_SpoT"/>
    <property type="match status" value="1"/>
</dbReference>
<dbReference type="PANTHER" id="PTHR41773:SF1">
    <property type="entry name" value="RELA_SPOT DOMAIN-CONTAINING PROTEIN"/>
    <property type="match status" value="1"/>
</dbReference>
<dbReference type="Proteomes" id="UP001215712">
    <property type="component" value="Unassembled WGS sequence"/>
</dbReference>
<dbReference type="CDD" id="cd05399">
    <property type="entry name" value="NT_Rel-Spo_like"/>
    <property type="match status" value="1"/>
</dbReference>
<evidence type="ECO:0000313" key="3">
    <source>
        <dbReference type="Proteomes" id="UP001215712"/>
    </source>
</evidence>
<evidence type="ECO:0000313" key="2">
    <source>
        <dbReference type="EMBL" id="KAJ5716350.1"/>
    </source>
</evidence>
<sequence>MFAALHDFGGMRILLYFPGDLEKVAKILNKHFVMVRRVEKGNGSRINLQALKDRLALVEDLRQKEQVATSQKDANRASQTPKGYRSTHFVVKLRDHDIERGSECSWKDLVVEIQVETLMMHAWSEVEHGMVYKPTASGSRGVSIDEKHILDSINSIVLAGEAALRQLEVSTTKRSVKSPKL</sequence>
<accession>A0AAD6MTS6</accession>
<feature type="domain" description="RelA/SpoT" evidence="1">
    <location>
        <begin position="2"/>
        <end position="138"/>
    </location>
</feature>
<dbReference type="GO" id="GO:0015969">
    <property type="term" value="P:guanosine tetraphosphate metabolic process"/>
    <property type="evidence" value="ECO:0007669"/>
    <property type="project" value="InterPro"/>
</dbReference>